<dbReference type="PROSITE" id="PS50097">
    <property type="entry name" value="BTB"/>
    <property type="match status" value="1"/>
</dbReference>
<reference evidence="4" key="1">
    <citation type="submission" date="2023-07" db="EMBL/GenBank/DDBJ databases">
        <title>A chromosome-level genome assembly of Lolium multiflorum.</title>
        <authorList>
            <person name="Chen Y."/>
            <person name="Copetti D."/>
            <person name="Kolliker R."/>
            <person name="Studer B."/>
        </authorList>
    </citation>
    <scope>NUCLEOTIDE SEQUENCE</scope>
    <source>
        <strain evidence="4">02402/16</strain>
        <tissue evidence="4">Leaf</tissue>
    </source>
</reference>
<comment type="caution">
    <text evidence="4">The sequence shown here is derived from an EMBL/GenBank/DDBJ whole genome shotgun (WGS) entry which is preliminary data.</text>
</comment>
<dbReference type="InterPro" id="IPR000210">
    <property type="entry name" value="BTB/POZ_dom"/>
</dbReference>
<dbReference type="CDD" id="cd00121">
    <property type="entry name" value="MATH"/>
    <property type="match status" value="1"/>
</dbReference>
<dbReference type="PANTHER" id="PTHR26379">
    <property type="entry name" value="BTB/POZ AND MATH DOMAIN-CONTAINING PROTEIN 1"/>
    <property type="match status" value="1"/>
</dbReference>
<keyword evidence="5" id="KW-1185">Reference proteome</keyword>
<dbReference type="GO" id="GO:0016567">
    <property type="term" value="P:protein ubiquitination"/>
    <property type="evidence" value="ECO:0007669"/>
    <property type="project" value="InterPro"/>
</dbReference>
<evidence type="ECO:0000256" key="1">
    <source>
        <dbReference type="ARBA" id="ARBA00004906"/>
    </source>
</evidence>
<dbReference type="InterPro" id="IPR008974">
    <property type="entry name" value="TRAF-like"/>
</dbReference>
<dbReference type="Gene3D" id="2.60.210.10">
    <property type="entry name" value="Apoptosis, Tumor Necrosis Factor Receptor Associated Protein 2, Chain A"/>
    <property type="match status" value="1"/>
</dbReference>
<proteinExistence type="predicted"/>
<dbReference type="SUPFAM" id="SSF49599">
    <property type="entry name" value="TRAF domain-like"/>
    <property type="match status" value="1"/>
</dbReference>
<dbReference type="InterPro" id="IPR002083">
    <property type="entry name" value="MATH/TRAF_dom"/>
</dbReference>
<dbReference type="PANTHER" id="PTHR26379:SF518">
    <property type="entry name" value="BTB DOMAIN-CONTAINING PROTEIN"/>
    <property type="match status" value="1"/>
</dbReference>
<sequence length="311" mass="33821">MSSTTSKIIAATASGYHILKIEGYSGTKFLSNGRSIKSPPFTAAGHRWSIEYYPNGKARFYQACISLYLVLEEDVASPVKALVQFGFAAEERRHLVPFFPKKSKTPAPLFKSGELDFVSRGANGCDEFIERSSLEKSKNLRDDSFTIRCDIVVLNGAEDVGPAKNNSAPRCVYVPPSDLIQHLGNLLTAGKGADVVFEVGGEMLAAHRCLLAARSPVFAAELFGSMSESGGAAGVVRVADMEGRVFRALLRFLYTDSWPETAKEEECAMAQHLLVAADRYGMERLKLLCEDNLCKSISLGTAANILALEHV</sequence>
<organism evidence="4 5">
    <name type="scientific">Lolium multiflorum</name>
    <name type="common">Italian ryegrass</name>
    <name type="synonym">Lolium perenne subsp. multiflorum</name>
    <dbReference type="NCBI Taxonomy" id="4521"/>
    <lineage>
        <taxon>Eukaryota</taxon>
        <taxon>Viridiplantae</taxon>
        <taxon>Streptophyta</taxon>
        <taxon>Embryophyta</taxon>
        <taxon>Tracheophyta</taxon>
        <taxon>Spermatophyta</taxon>
        <taxon>Magnoliopsida</taxon>
        <taxon>Liliopsida</taxon>
        <taxon>Poales</taxon>
        <taxon>Poaceae</taxon>
        <taxon>BOP clade</taxon>
        <taxon>Pooideae</taxon>
        <taxon>Poodae</taxon>
        <taxon>Poeae</taxon>
        <taxon>Poeae Chloroplast Group 2 (Poeae type)</taxon>
        <taxon>Loliodinae</taxon>
        <taxon>Loliinae</taxon>
        <taxon>Lolium</taxon>
    </lineage>
</organism>
<dbReference type="InterPro" id="IPR045005">
    <property type="entry name" value="BPM1-6"/>
</dbReference>
<dbReference type="Gene3D" id="3.30.710.10">
    <property type="entry name" value="Potassium Channel Kv1.1, Chain A"/>
    <property type="match status" value="1"/>
</dbReference>
<name>A0AAD8X4D8_LOLMU</name>
<dbReference type="SMART" id="SM00225">
    <property type="entry name" value="BTB"/>
    <property type="match status" value="1"/>
</dbReference>
<protein>
    <submittedName>
        <fullName evidence="4">Uncharacterized protein</fullName>
    </submittedName>
</protein>
<dbReference type="Proteomes" id="UP001231189">
    <property type="component" value="Unassembled WGS sequence"/>
</dbReference>
<feature type="domain" description="BTB" evidence="2">
    <location>
        <begin position="193"/>
        <end position="256"/>
    </location>
</feature>
<evidence type="ECO:0000313" key="5">
    <source>
        <dbReference type="Proteomes" id="UP001231189"/>
    </source>
</evidence>
<evidence type="ECO:0000313" key="4">
    <source>
        <dbReference type="EMBL" id="KAK1693469.1"/>
    </source>
</evidence>
<evidence type="ECO:0000259" key="2">
    <source>
        <dbReference type="PROSITE" id="PS50097"/>
    </source>
</evidence>
<dbReference type="InterPro" id="IPR011333">
    <property type="entry name" value="SKP1/BTB/POZ_sf"/>
</dbReference>
<dbReference type="EMBL" id="JAUUTY010000001">
    <property type="protein sequence ID" value="KAK1693469.1"/>
    <property type="molecule type" value="Genomic_DNA"/>
</dbReference>
<gene>
    <name evidence="4" type="ORF">QYE76_010166</name>
</gene>
<accession>A0AAD8X4D8</accession>
<comment type="pathway">
    <text evidence="1">Protein modification; protein ubiquitination.</text>
</comment>
<dbReference type="SUPFAM" id="SSF54695">
    <property type="entry name" value="POZ domain"/>
    <property type="match status" value="1"/>
</dbReference>
<dbReference type="AlphaFoldDB" id="A0AAD8X4D8"/>
<evidence type="ECO:0000259" key="3">
    <source>
        <dbReference type="PROSITE" id="PS50144"/>
    </source>
</evidence>
<dbReference type="PROSITE" id="PS50144">
    <property type="entry name" value="MATH"/>
    <property type="match status" value="1"/>
</dbReference>
<dbReference type="Pfam" id="PF22486">
    <property type="entry name" value="MATH_2"/>
    <property type="match status" value="1"/>
</dbReference>
<feature type="domain" description="MATH" evidence="3">
    <location>
        <begin position="14"/>
        <end position="151"/>
    </location>
</feature>
<dbReference type="Pfam" id="PF00651">
    <property type="entry name" value="BTB"/>
    <property type="match status" value="1"/>
</dbReference>